<evidence type="ECO:0000313" key="2">
    <source>
        <dbReference type="EMBL" id="STX28565.1"/>
    </source>
</evidence>
<keyword evidence="1" id="KW-0732">Signal</keyword>
<gene>
    <name evidence="2" type="ORF">NCTC13315_01095</name>
</gene>
<accession>A0A378I1L1</accession>
<proteinExistence type="predicted"/>
<dbReference type="Proteomes" id="UP000254968">
    <property type="component" value="Unassembled WGS sequence"/>
</dbReference>
<evidence type="ECO:0000313" key="3">
    <source>
        <dbReference type="Proteomes" id="UP000254968"/>
    </source>
</evidence>
<evidence type="ECO:0000256" key="1">
    <source>
        <dbReference type="SAM" id="SignalP"/>
    </source>
</evidence>
<name>A0A378I1L1_9GAMM</name>
<dbReference type="OrthoDB" id="5640090at2"/>
<dbReference type="EMBL" id="UGNV01000001">
    <property type="protein sequence ID" value="STX28565.1"/>
    <property type="molecule type" value="Genomic_DNA"/>
</dbReference>
<organism evidence="2 3">
    <name type="scientific">Legionella beliardensis</name>
    <dbReference type="NCBI Taxonomy" id="91822"/>
    <lineage>
        <taxon>Bacteria</taxon>
        <taxon>Pseudomonadati</taxon>
        <taxon>Pseudomonadota</taxon>
        <taxon>Gammaproteobacteria</taxon>
        <taxon>Legionellales</taxon>
        <taxon>Legionellaceae</taxon>
        <taxon>Legionella</taxon>
    </lineage>
</organism>
<keyword evidence="3" id="KW-1185">Reference proteome</keyword>
<protein>
    <submittedName>
        <fullName evidence="2">Uncharacterized protein</fullName>
    </submittedName>
</protein>
<sequence length="155" mass="17262">MKKLLGILLFLTSSMALALNSGLLFLQSATQGELIKNKDKNYSLTLRDVPAYVGYFTDRPKRQAGTLPLTQFIELWSDKNLKNNFSAVPPNAAIAMIATSGKPQNFIAIISNPHYIEKGTVTYQLNILSKKSILTGSMEHINLFFDEIHWNPGGF</sequence>
<dbReference type="AlphaFoldDB" id="A0A378I1L1"/>
<reference evidence="2 3" key="1">
    <citation type="submission" date="2018-06" db="EMBL/GenBank/DDBJ databases">
        <authorList>
            <consortium name="Pathogen Informatics"/>
            <person name="Doyle S."/>
        </authorList>
    </citation>
    <scope>NUCLEOTIDE SEQUENCE [LARGE SCALE GENOMIC DNA]</scope>
    <source>
        <strain evidence="2 3">NCTC13315</strain>
    </source>
</reference>
<feature type="signal peptide" evidence="1">
    <location>
        <begin position="1"/>
        <end position="18"/>
    </location>
</feature>
<dbReference type="RefSeq" id="WP_115302301.1">
    <property type="nucleotide sequence ID" value="NZ_CAAAHO010000001.1"/>
</dbReference>
<feature type="chain" id="PRO_5017037257" evidence="1">
    <location>
        <begin position="19"/>
        <end position="155"/>
    </location>
</feature>